<dbReference type="RefSeq" id="WP_251966248.1">
    <property type="nucleotide sequence ID" value="NZ_CP146284.1"/>
</dbReference>
<organism evidence="1 2">
    <name type="scientific">Parabacteroides absconsus</name>
    <dbReference type="NCBI Taxonomy" id="2951805"/>
    <lineage>
        <taxon>Bacteria</taxon>
        <taxon>Pseudomonadati</taxon>
        <taxon>Bacteroidota</taxon>
        <taxon>Bacteroidia</taxon>
        <taxon>Bacteroidales</taxon>
        <taxon>Tannerellaceae</taxon>
        <taxon>Parabacteroides</taxon>
    </lineage>
</organism>
<gene>
    <name evidence="1" type="ORF">NEE14_000115</name>
</gene>
<reference evidence="1 2" key="1">
    <citation type="submission" date="2024-02" db="EMBL/GenBank/DDBJ databases">
        <title>Whole genome sequencing of Parabacteroides sp. AD58.</title>
        <authorList>
            <person name="Chaplin A.V."/>
            <person name="Pikina A.P."/>
            <person name="Sokolova S.R."/>
            <person name="Korostin D.O."/>
            <person name="Efimov B.A."/>
        </authorList>
    </citation>
    <scope>NUCLEOTIDE SEQUENCE [LARGE SCALE GENOMIC DNA]</scope>
    <source>
        <strain evidence="1 2">AD58</strain>
    </source>
</reference>
<evidence type="ECO:0000313" key="1">
    <source>
        <dbReference type="EMBL" id="WWV66436.1"/>
    </source>
</evidence>
<accession>A0ABZ2ILH0</accession>
<proteinExistence type="predicted"/>
<protein>
    <recommendedName>
        <fullName evidence="3">DUF4890 domain-containing protein</fullName>
    </recommendedName>
</protein>
<sequence>MNKFIVYIFAVFSIIQVTEVIAQPSKQHKGFDREAYESKKNAFITAELKLTPEEAAAFIPLTNELEHKKFEASQECRRINRELRKKESPLEKDYNQAIDVCLEVQMKEAELEKEYYNKFRKVLSPEKLYRYKNAEMKFARIFMKERNKKD</sequence>
<evidence type="ECO:0000313" key="2">
    <source>
        <dbReference type="Proteomes" id="UP001320603"/>
    </source>
</evidence>
<keyword evidence="2" id="KW-1185">Reference proteome</keyword>
<dbReference type="EMBL" id="CP146284">
    <property type="protein sequence ID" value="WWV66436.1"/>
    <property type="molecule type" value="Genomic_DNA"/>
</dbReference>
<evidence type="ECO:0008006" key="3">
    <source>
        <dbReference type="Google" id="ProtNLM"/>
    </source>
</evidence>
<dbReference type="Proteomes" id="UP001320603">
    <property type="component" value="Chromosome"/>
</dbReference>
<dbReference type="Gene3D" id="1.20.120.1490">
    <property type="match status" value="1"/>
</dbReference>
<name>A0ABZ2ILH0_9BACT</name>